<dbReference type="Gene3D" id="3.10.350.10">
    <property type="entry name" value="LysM domain"/>
    <property type="match status" value="1"/>
</dbReference>
<dbReference type="Pfam" id="PF01476">
    <property type="entry name" value="LysM"/>
    <property type="match status" value="1"/>
</dbReference>
<dbReference type="Pfam" id="PF25800">
    <property type="entry name" value="FimV_N"/>
    <property type="match status" value="1"/>
</dbReference>
<dbReference type="InterPro" id="IPR020011">
    <property type="entry name" value="FimV_C"/>
</dbReference>
<dbReference type="InterPro" id="IPR038440">
    <property type="entry name" value="FimV_C_sf"/>
</dbReference>
<dbReference type="InterPro" id="IPR036779">
    <property type="entry name" value="LysM_dom_sf"/>
</dbReference>
<evidence type="ECO:0000256" key="1">
    <source>
        <dbReference type="SAM" id="Coils"/>
    </source>
</evidence>
<feature type="compositionally biased region" description="Pro residues" evidence="2">
    <location>
        <begin position="266"/>
        <end position="275"/>
    </location>
</feature>
<feature type="coiled-coil region" evidence="1">
    <location>
        <begin position="343"/>
        <end position="391"/>
    </location>
</feature>
<evidence type="ECO:0000313" key="4">
    <source>
        <dbReference type="EMBL" id="PKF73036.1"/>
    </source>
</evidence>
<organism evidence="4 5">
    <name type="scientific">Pseudomonas fluvialis</name>
    <dbReference type="NCBI Taxonomy" id="1793966"/>
    <lineage>
        <taxon>Bacteria</taxon>
        <taxon>Pseudomonadati</taxon>
        <taxon>Pseudomonadota</taxon>
        <taxon>Gammaproteobacteria</taxon>
        <taxon>Pseudomonadales</taxon>
        <taxon>Pseudomonadaceae</taxon>
        <taxon>Pseudomonas</taxon>
    </lineage>
</organism>
<keyword evidence="1" id="KW-0175">Coiled coil</keyword>
<evidence type="ECO:0000259" key="3">
    <source>
        <dbReference type="PROSITE" id="PS51782"/>
    </source>
</evidence>
<dbReference type="EMBL" id="PIYS01000002">
    <property type="protein sequence ID" value="PKF73036.1"/>
    <property type="molecule type" value="Genomic_DNA"/>
</dbReference>
<evidence type="ECO:0000256" key="2">
    <source>
        <dbReference type="SAM" id="MobiDB-lite"/>
    </source>
</evidence>
<dbReference type="NCBIfam" id="TIGR03504">
    <property type="entry name" value="FimV_Cterm"/>
    <property type="match status" value="1"/>
</dbReference>
<reference evidence="5" key="1">
    <citation type="submission" date="2017-12" db="EMBL/GenBank/DDBJ databases">
        <authorList>
            <person name="Yu X.-Y."/>
        </authorList>
    </citation>
    <scope>NUCLEOTIDE SEQUENCE [LARGE SCALE GENOMIC DNA]</scope>
    <source>
        <strain evidence="5">ZYSR67-Z</strain>
    </source>
</reference>
<dbReference type="Gene3D" id="1.20.58.2200">
    <property type="match status" value="1"/>
</dbReference>
<accession>A0A2I0CUB6</accession>
<dbReference type="Proteomes" id="UP000242861">
    <property type="component" value="Unassembled WGS sequence"/>
</dbReference>
<name>A0A2I0CUB6_9PSED</name>
<protein>
    <submittedName>
        <fullName evidence="4">Peptidoglycan-binding protein LysM</fullName>
    </submittedName>
</protein>
<feature type="region of interest" description="Disordered" evidence="2">
    <location>
        <begin position="255"/>
        <end position="287"/>
    </location>
</feature>
<comment type="caution">
    <text evidence="4">The sequence shown here is derived from an EMBL/GenBank/DDBJ whole genome shotgun (WGS) entry which is preliminary data.</text>
</comment>
<dbReference type="AlphaFoldDB" id="A0A2I0CUB6"/>
<feature type="domain" description="LysM" evidence="3">
    <location>
        <begin position="192"/>
        <end position="248"/>
    </location>
</feature>
<sequence>MLRWPGGATLPAKGRLCAAVKGGNMAQVRTLLLAMLSGGMLYSTAAQALSLGEISLQSALYQPLVARIELDELNGLDTSDFRVSLAGADAFERAGIVREDFLRELRFVPSIRGRSGYIEVRSSRAVREPYLNFIVELATPNWVLLREYTVLLDPPGSAQAPLASLPQAMAVAQAELAQRAAVPVAPAAERGLRYVVQSGDSLWRIAQRYVQAGSTLSQQQLMDGIHALNPQAFSQGAGGLRIGTSLLLPDAAQVHSSGPALSEDPLPIPRPPSEPVPLSAPESRSQALEGLPVGRPEELLVKAPQQAEAEQAAPPQETPQASAELLNLRAQLDGLLANQATEREQRRSDMQALQARLDEMQQLVIEKDRQVAELQQQLQAALSLAQQAQGSWLQSPQAPYALGMGGLLMLLLSSLTGWLLGRRRTSPVSAPIEVRPAPLPAVNRAQPSVAETRLTAPTPPLKTGPAKQQDVLEAVNIYLTYGNLTQALNTLQQALQQEPQRQDLQLRLLDVYGLQGNAEAFQARYEQLLASGVSAEQLQKIRDAYPQLQAQDSEVLFDELVLDIREPEAASEAQQTTPSQEGEFTLNLDELSLDADWDLVSPFAPPAEVAERKKAAAPVFRSNLHELPEVEEVHHDEHPLFAGRLASNDDPVLELDDLPELAENRDTLGKLRLAMSLIERDEIAMACSVLNEVIIEGDSQQQEEARELLARIA</sequence>
<proteinExistence type="predicted"/>
<dbReference type="CDD" id="cd00118">
    <property type="entry name" value="LysM"/>
    <property type="match status" value="1"/>
</dbReference>
<dbReference type="PROSITE" id="PS51782">
    <property type="entry name" value="LYSM"/>
    <property type="match status" value="1"/>
</dbReference>
<dbReference type="InterPro" id="IPR057840">
    <property type="entry name" value="FimV_N"/>
</dbReference>
<dbReference type="InterPro" id="IPR018392">
    <property type="entry name" value="LysM"/>
</dbReference>
<gene>
    <name evidence="4" type="ORF">CW360_00820</name>
</gene>
<evidence type="ECO:0000313" key="5">
    <source>
        <dbReference type="Proteomes" id="UP000242861"/>
    </source>
</evidence>